<dbReference type="AlphaFoldDB" id="A0A9Q1GPR9"/>
<evidence type="ECO:0000313" key="3">
    <source>
        <dbReference type="Proteomes" id="UP001153076"/>
    </source>
</evidence>
<evidence type="ECO:0000313" key="2">
    <source>
        <dbReference type="EMBL" id="KAJ8423344.1"/>
    </source>
</evidence>
<name>A0A9Q1GPR9_9CARY</name>
<gene>
    <name evidence="2" type="ORF">Cgig2_022517</name>
</gene>
<sequence length="152" mass="17167">MILLFTSTELGQSLADFAKAVKLLGAFDENSLGKAFSEVGAESEASSVKLLAEAHNLLMSFEEPLKDYLCAVQSIKATIEERATAFRRHCELSEKVKLKEINLEKLMQIRPGKYAEAEAEFRELKAESEEAARRFETIVRLMNEEMPCFKSR</sequence>
<organism evidence="2 3">
    <name type="scientific">Carnegiea gigantea</name>
    <dbReference type="NCBI Taxonomy" id="171969"/>
    <lineage>
        <taxon>Eukaryota</taxon>
        <taxon>Viridiplantae</taxon>
        <taxon>Streptophyta</taxon>
        <taxon>Embryophyta</taxon>
        <taxon>Tracheophyta</taxon>
        <taxon>Spermatophyta</taxon>
        <taxon>Magnoliopsida</taxon>
        <taxon>eudicotyledons</taxon>
        <taxon>Gunneridae</taxon>
        <taxon>Pentapetalae</taxon>
        <taxon>Caryophyllales</taxon>
        <taxon>Cactineae</taxon>
        <taxon>Cactaceae</taxon>
        <taxon>Cactoideae</taxon>
        <taxon>Echinocereeae</taxon>
        <taxon>Carnegiea</taxon>
    </lineage>
</organism>
<dbReference type="InterPro" id="IPR015404">
    <property type="entry name" value="Vps5_C"/>
</dbReference>
<dbReference type="EMBL" id="JAKOGI010001988">
    <property type="protein sequence ID" value="KAJ8423344.1"/>
    <property type="molecule type" value="Genomic_DNA"/>
</dbReference>
<evidence type="ECO:0000259" key="1">
    <source>
        <dbReference type="Pfam" id="PF09325"/>
    </source>
</evidence>
<keyword evidence="3" id="KW-1185">Reference proteome</keyword>
<reference evidence="2" key="1">
    <citation type="submission" date="2022-04" db="EMBL/GenBank/DDBJ databases">
        <title>Carnegiea gigantea Genome sequencing and assembly v2.</title>
        <authorList>
            <person name="Copetti D."/>
            <person name="Sanderson M.J."/>
            <person name="Burquez A."/>
            <person name="Wojciechowski M.F."/>
        </authorList>
    </citation>
    <scope>NUCLEOTIDE SEQUENCE</scope>
    <source>
        <strain evidence="2">SGP5-SGP5p</strain>
        <tissue evidence="2">Aerial part</tissue>
    </source>
</reference>
<dbReference type="Gene3D" id="1.20.1270.60">
    <property type="entry name" value="Arfaptin homology (AH) domain/BAR domain"/>
    <property type="match status" value="1"/>
</dbReference>
<dbReference type="GO" id="GO:0035091">
    <property type="term" value="F:phosphatidylinositol binding"/>
    <property type="evidence" value="ECO:0007669"/>
    <property type="project" value="TreeGrafter"/>
</dbReference>
<dbReference type="OrthoDB" id="1696489at2759"/>
<dbReference type="Pfam" id="PF09325">
    <property type="entry name" value="Vps5"/>
    <property type="match status" value="1"/>
</dbReference>
<dbReference type="PANTHER" id="PTHR10555:SF170">
    <property type="entry name" value="FI18122P1"/>
    <property type="match status" value="1"/>
</dbReference>
<dbReference type="InterPro" id="IPR027267">
    <property type="entry name" value="AH/BAR_dom_sf"/>
</dbReference>
<accession>A0A9Q1GPR9</accession>
<comment type="caution">
    <text evidence="2">The sequence shown here is derived from an EMBL/GenBank/DDBJ whole genome shotgun (WGS) entry which is preliminary data.</text>
</comment>
<dbReference type="PANTHER" id="PTHR10555">
    <property type="entry name" value="SORTING NEXIN"/>
    <property type="match status" value="1"/>
</dbReference>
<protein>
    <recommendedName>
        <fullName evidence="1">Sorting nexin/Vps5-like C-terminal domain-containing protein</fullName>
    </recommendedName>
</protein>
<feature type="domain" description="Sorting nexin/Vps5-like C-terminal" evidence="1">
    <location>
        <begin position="8"/>
        <end position="150"/>
    </location>
</feature>
<dbReference type="GO" id="GO:0005768">
    <property type="term" value="C:endosome"/>
    <property type="evidence" value="ECO:0007669"/>
    <property type="project" value="TreeGrafter"/>
</dbReference>
<proteinExistence type="predicted"/>
<dbReference type="Proteomes" id="UP001153076">
    <property type="component" value="Unassembled WGS sequence"/>
</dbReference>